<comment type="catalytic activity">
    <reaction evidence="5">
        <text>a quinone + NADH + 5 H(+)(in) = a quinol + NAD(+) + 4 H(+)(out)</text>
        <dbReference type="Rhea" id="RHEA:57888"/>
        <dbReference type="ChEBI" id="CHEBI:15378"/>
        <dbReference type="ChEBI" id="CHEBI:24646"/>
        <dbReference type="ChEBI" id="CHEBI:57540"/>
        <dbReference type="ChEBI" id="CHEBI:57945"/>
        <dbReference type="ChEBI" id="CHEBI:132124"/>
    </reaction>
</comment>
<dbReference type="Pfam" id="PF00146">
    <property type="entry name" value="NADHdh"/>
    <property type="match status" value="1"/>
</dbReference>
<dbReference type="HAMAP" id="MF_01350">
    <property type="entry name" value="NDH1_NuoH"/>
    <property type="match status" value="1"/>
</dbReference>
<dbReference type="GO" id="GO:0005886">
    <property type="term" value="C:plasma membrane"/>
    <property type="evidence" value="ECO:0007669"/>
    <property type="project" value="UniProtKB-SubCell"/>
</dbReference>
<comment type="function">
    <text evidence="5">NDH-1 shuttles electrons from NADH, via FMN and iron-sulfur (Fe-S) centers, to quinones in the respiratory chain. The immediate electron acceptor for the enzyme in this species is believed to be ubiquinone. Couples the redox reaction to proton translocation (for every two electrons transferred, four hydrogen ions are translocated across the cytoplasmic membrane), and thus conserves the redox energy in a proton gradient. This subunit may bind ubiquinone.</text>
</comment>
<sequence>MNPLESIFTQIYTLIMKLTEMLLPAPLYKQFSMQIGIMIGITAILIFGPVTMLFLTWMERKVVARMQKRYGPNRVGPFGSLQPFADGIKMFMKEDIIPKAADPLLHSLAPMLVVMPAVMIFSVLPFGKDLLLVDLNVATIFIMSISSIETVAILMAGWSSHNTYSLISSLRAAAQVISYEIPMGFSMVVVLMMSGSMSTLAIVKAQEPGWFVLTPWGFVGFLIFFISGVAEVNRSPFDMPEAESELIAGFHTEYSGMKFGLFYMAEFLGAFAIAAFSTTFFFGGWLGPAILPSWAWFILKTYVFIFVIFWFRGTLPRFRVDLMLNFCWKYLVPMSLLNILLAALWYYLPAGPVRWGVGWLVGAAVIFGAHQVLTYHRVKRLYSAYERPVKPAAVPAP</sequence>
<dbReference type="InterPro" id="IPR018086">
    <property type="entry name" value="NADH_UbQ_OxRdtase_su1_CS"/>
</dbReference>
<feature type="transmembrane region" description="Helical" evidence="5">
    <location>
        <begin position="209"/>
        <end position="230"/>
    </location>
</feature>
<feature type="transmembrane region" description="Helical" evidence="5">
    <location>
        <begin position="327"/>
        <end position="347"/>
    </location>
</feature>
<comment type="subunit">
    <text evidence="5">NDH-1 is composed of 14 different subunits. Subunits NuoA, H, J, K, L, M, N constitute the membrane sector of the complex.</text>
</comment>
<keyword evidence="3 5" id="KW-1133">Transmembrane helix</keyword>
<dbReference type="GO" id="GO:0003954">
    <property type="term" value="F:NADH dehydrogenase activity"/>
    <property type="evidence" value="ECO:0007669"/>
    <property type="project" value="TreeGrafter"/>
</dbReference>
<dbReference type="GO" id="GO:0048038">
    <property type="term" value="F:quinone binding"/>
    <property type="evidence" value="ECO:0007669"/>
    <property type="project" value="UniProtKB-KW"/>
</dbReference>
<dbReference type="GO" id="GO:0016655">
    <property type="term" value="F:oxidoreductase activity, acting on NAD(P)H, quinone or similar compound as acceptor"/>
    <property type="evidence" value="ECO:0007669"/>
    <property type="project" value="UniProtKB-UniRule"/>
</dbReference>
<feature type="transmembrane region" description="Helical" evidence="5">
    <location>
        <begin position="261"/>
        <end position="282"/>
    </location>
</feature>
<evidence type="ECO:0000256" key="1">
    <source>
        <dbReference type="ARBA" id="ARBA00004141"/>
    </source>
</evidence>
<dbReference type="PROSITE" id="PS00668">
    <property type="entry name" value="COMPLEX1_ND1_2"/>
    <property type="match status" value="1"/>
</dbReference>
<evidence type="ECO:0000313" key="7">
    <source>
        <dbReference type="EMBL" id="PIW17134.1"/>
    </source>
</evidence>
<keyword evidence="2 5" id="KW-0812">Transmembrane</keyword>
<feature type="transmembrane region" description="Helical" evidence="5">
    <location>
        <begin position="138"/>
        <end position="158"/>
    </location>
</feature>
<keyword evidence="5" id="KW-1278">Translocase</keyword>
<feature type="transmembrane region" description="Helical" evidence="5">
    <location>
        <begin position="108"/>
        <end position="126"/>
    </location>
</feature>
<comment type="similarity">
    <text evidence="5 6">Belongs to the complex I subunit 1 family.</text>
</comment>
<dbReference type="InterPro" id="IPR001694">
    <property type="entry name" value="NADH_UbQ_OxRdtase_su1/FPO"/>
</dbReference>
<accession>A0A2M7G5G7</accession>
<comment type="subcellular location">
    <subcellularLocation>
        <location evidence="5 6">Cell membrane</location>
        <topology evidence="5 6">Multi-pass membrane protein</topology>
    </subcellularLocation>
    <subcellularLocation>
        <location evidence="1">Membrane</location>
        <topology evidence="1">Multi-pass membrane protein</topology>
    </subcellularLocation>
</comment>
<feature type="transmembrane region" description="Helical" evidence="5">
    <location>
        <begin position="294"/>
        <end position="315"/>
    </location>
</feature>
<feature type="transmembrane region" description="Helical" evidence="5">
    <location>
        <begin position="31"/>
        <end position="58"/>
    </location>
</feature>
<dbReference type="PROSITE" id="PS00667">
    <property type="entry name" value="COMPLEX1_ND1_1"/>
    <property type="match status" value="1"/>
</dbReference>
<gene>
    <name evidence="5" type="primary">nuoH</name>
    <name evidence="7" type="ORF">COW36_10015</name>
</gene>
<evidence type="ECO:0000256" key="4">
    <source>
        <dbReference type="ARBA" id="ARBA00023136"/>
    </source>
</evidence>
<keyword evidence="5" id="KW-0830">Ubiquinone</keyword>
<dbReference type="EMBL" id="PFFQ01000028">
    <property type="protein sequence ID" value="PIW17134.1"/>
    <property type="molecule type" value="Genomic_DNA"/>
</dbReference>
<dbReference type="PANTHER" id="PTHR11432">
    <property type="entry name" value="NADH DEHYDROGENASE SUBUNIT 1"/>
    <property type="match status" value="1"/>
</dbReference>
<dbReference type="GO" id="GO:0009060">
    <property type="term" value="P:aerobic respiration"/>
    <property type="evidence" value="ECO:0007669"/>
    <property type="project" value="TreeGrafter"/>
</dbReference>
<proteinExistence type="inferred from homology"/>
<feature type="transmembrane region" description="Helical" evidence="5">
    <location>
        <begin position="353"/>
        <end position="373"/>
    </location>
</feature>
<feature type="transmembrane region" description="Helical" evidence="5">
    <location>
        <begin position="179"/>
        <end position="203"/>
    </location>
</feature>
<evidence type="ECO:0000256" key="6">
    <source>
        <dbReference type="RuleBase" id="RU000471"/>
    </source>
</evidence>
<name>A0A2M7G5G7_9BACT</name>
<protein>
    <recommendedName>
        <fullName evidence="5">NADH-quinone oxidoreductase subunit H</fullName>
        <ecNumber evidence="5">7.1.1.-</ecNumber>
    </recommendedName>
    <alternativeName>
        <fullName evidence="5">NADH dehydrogenase I subunit H</fullName>
    </alternativeName>
    <alternativeName>
        <fullName evidence="5">NDH-1 subunit H</fullName>
    </alternativeName>
</protein>
<keyword evidence="5" id="KW-0874">Quinone</keyword>
<dbReference type="NCBIfam" id="NF004741">
    <property type="entry name" value="PRK06076.1-2"/>
    <property type="match status" value="1"/>
</dbReference>
<reference evidence="7 8" key="1">
    <citation type="submission" date="2017-09" db="EMBL/GenBank/DDBJ databases">
        <title>Depth-based differentiation of microbial function through sediment-hosted aquifers and enrichment of novel symbionts in the deep terrestrial subsurface.</title>
        <authorList>
            <person name="Probst A.J."/>
            <person name="Ladd B."/>
            <person name="Jarett J.K."/>
            <person name="Geller-Mcgrath D.E."/>
            <person name="Sieber C.M."/>
            <person name="Emerson J.B."/>
            <person name="Anantharaman K."/>
            <person name="Thomas B.C."/>
            <person name="Malmstrom R."/>
            <person name="Stieglmeier M."/>
            <person name="Klingl A."/>
            <person name="Woyke T."/>
            <person name="Ryan C.M."/>
            <person name="Banfield J.F."/>
        </authorList>
    </citation>
    <scope>NUCLEOTIDE SEQUENCE [LARGE SCALE GENOMIC DNA]</scope>
    <source>
        <strain evidence="7">CG17_big_fil_post_rev_8_21_14_2_50_48_46</strain>
    </source>
</reference>
<evidence type="ECO:0000256" key="3">
    <source>
        <dbReference type="ARBA" id="ARBA00022989"/>
    </source>
</evidence>
<keyword evidence="5 6" id="KW-0520">NAD</keyword>
<keyword evidence="5" id="KW-1003">Cell membrane</keyword>
<evidence type="ECO:0000256" key="5">
    <source>
        <dbReference type="HAMAP-Rule" id="MF_01350"/>
    </source>
</evidence>
<dbReference type="Proteomes" id="UP000231019">
    <property type="component" value="Unassembled WGS sequence"/>
</dbReference>
<dbReference type="PANTHER" id="PTHR11432:SF3">
    <property type="entry name" value="NADH-UBIQUINONE OXIDOREDUCTASE CHAIN 1"/>
    <property type="match status" value="1"/>
</dbReference>
<organism evidence="7 8">
    <name type="scientific">bacterium (Candidatus Blackallbacteria) CG17_big_fil_post_rev_8_21_14_2_50_48_46</name>
    <dbReference type="NCBI Taxonomy" id="2014261"/>
    <lineage>
        <taxon>Bacteria</taxon>
        <taxon>Candidatus Blackallbacteria</taxon>
    </lineage>
</organism>
<evidence type="ECO:0000313" key="8">
    <source>
        <dbReference type="Proteomes" id="UP000231019"/>
    </source>
</evidence>
<keyword evidence="4 5" id="KW-0472">Membrane</keyword>
<comment type="caution">
    <text evidence="7">The sequence shown here is derived from an EMBL/GenBank/DDBJ whole genome shotgun (WGS) entry which is preliminary data.</text>
</comment>
<evidence type="ECO:0000256" key="2">
    <source>
        <dbReference type="ARBA" id="ARBA00022692"/>
    </source>
</evidence>
<dbReference type="AlphaFoldDB" id="A0A2M7G5G7"/>
<dbReference type="EC" id="7.1.1.-" evidence="5"/>